<evidence type="ECO:0000313" key="2">
    <source>
        <dbReference type="EMBL" id="KJU85850.1"/>
    </source>
</evidence>
<dbReference type="PANTHER" id="PTHR41368:SF1">
    <property type="entry name" value="PROTEIN YGHO"/>
    <property type="match status" value="1"/>
</dbReference>
<keyword evidence="2" id="KW-0238">DNA-binding</keyword>
<dbReference type="PROSITE" id="PS51186">
    <property type="entry name" value="GNAT"/>
    <property type="match status" value="1"/>
</dbReference>
<feature type="domain" description="N-acetyltransferase" evidence="1">
    <location>
        <begin position="225"/>
        <end position="398"/>
    </location>
</feature>
<gene>
    <name evidence="2" type="ORF">MBAV_001956</name>
</gene>
<dbReference type="GO" id="GO:0016747">
    <property type="term" value="F:acyltransferase activity, transferring groups other than amino-acyl groups"/>
    <property type="evidence" value="ECO:0007669"/>
    <property type="project" value="InterPro"/>
</dbReference>
<sequence length="398" mass="46342">MLTKTFFSILTKGLDIFYTPAYKEAFKITMLTIKEARSRGEILQFIRFPLRLYKDDPYYSPQLTRDLLVDFSEKNPFFRFSKVRFFLLYSGKEIAGRVVSIVNSRHLEKHNDGVGFFGFYESVDDTAVAARLLEVVQEELRGSGLKTIRGPMNFSTNEECGFLIDGFDTPPMLMTPHNPPYYRTLMELCGMLKAKDLYAYLKEVPPDGPPEKVNRVANIAQRRGITVRPINMKDFKNELLRFKDIYNSSWAENWGFVPFDDAEFEFMSGKLKQIVVPELVLIAQAGEEVIGLLGLFPDFNFVLRKMRGKLNPITLIKALYYSRKIKGVRLMLFGVKPQYRFKGVDALMTREIFRRAWEGGYKLSEFSWILEDNEPIKKIIELVEGRLYKTYRIYERPI</sequence>
<evidence type="ECO:0000259" key="1">
    <source>
        <dbReference type="PROSITE" id="PS51186"/>
    </source>
</evidence>
<dbReference type="SUPFAM" id="SSF55729">
    <property type="entry name" value="Acyl-CoA N-acyltransferases (Nat)"/>
    <property type="match status" value="1"/>
</dbReference>
<reference evidence="2 3" key="1">
    <citation type="submission" date="2015-02" db="EMBL/GenBank/DDBJ databases">
        <title>Single-cell genomics of uncultivated deep-branching MTB reveals a conserved set of magnetosome genes.</title>
        <authorList>
            <person name="Kolinko S."/>
            <person name="Richter M."/>
            <person name="Glockner F.O."/>
            <person name="Brachmann A."/>
            <person name="Schuler D."/>
        </authorList>
    </citation>
    <scope>NUCLEOTIDE SEQUENCE [LARGE SCALE GENOMIC DNA]</scope>
    <source>
        <strain evidence="2">TM-1</strain>
    </source>
</reference>
<dbReference type="PANTHER" id="PTHR41368">
    <property type="entry name" value="PROTEIN YGHO"/>
    <property type="match status" value="1"/>
</dbReference>
<dbReference type="Proteomes" id="UP000033423">
    <property type="component" value="Unassembled WGS sequence"/>
</dbReference>
<evidence type="ECO:0000313" key="3">
    <source>
        <dbReference type="Proteomes" id="UP000033423"/>
    </source>
</evidence>
<comment type="caution">
    <text evidence="2">The sequence shown here is derived from an EMBL/GenBank/DDBJ whole genome shotgun (WGS) entry which is preliminary data.</text>
</comment>
<keyword evidence="3" id="KW-1185">Reference proteome</keyword>
<dbReference type="GO" id="GO:0003677">
    <property type="term" value="F:DNA binding"/>
    <property type="evidence" value="ECO:0007669"/>
    <property type="project" value="UniProtKB-KW"/>
</dbReference>
<dbReference type="InterPro" id="IPR039968">
    <property type="entry name" value="BcerS-like"/>
</dbReference>
<organism evidence="2 3">
    <name type="scientific">Candidatus Magnetobacterium bavaricum</name>
    <dbReference type="NCBI Taxonomy" id="29290"/>
    <lineage>
        <taxon>Bacteria</taxon>
        <taxon>Pseudomonadati</taxon>
        <taxon>Nitrospirota</taxon>
        <taxon>Thermodesulfovibrionia</taxon>
        <taxon>Thermodesulfovibrionales</taxon>
        <taxon>Candidatus Magnetobacteriaceae</taxon>
        <taxon>Candidatus Magnetobacterium</taxon>
    </lineage>
</organism>
<dbReference type="InterPro" id="IPR000182">
    <property type="entry name" value="GNAT_dom"/>
</dbReference>
<dbReference type="Gene3D" id="3.40.630.30">
    <property type="match status" value="1"/>
</dbReference>
<dbReference type="InterPro" id="IPR016181">
    <property type="entry name" value="Acyl_CoA_acyltransferase"/>
</dbReference>
<dbReference type="EMBL" id="LACI01000839">
    <property type="protein sequence ID" value="KJU85850.1"/>
    <property type="molecule type" value="Genomic_DNA"/>
</dbReference>
<name>A0A0F3GVE1_9BACT</name>
<dbReference type="AlphaFoldDB" id="A0A0F3GVE1"/>
<accession>A0A0F3GVE1</accession>
<proteinExistence type="predicted"/>
<protein>
    <submittedName>
        <fullName evidence="2">DNA-binding protein</fullName>
    </submittedName>
</protein>